<dbReference type="PATRIC" id="fig|1348973.3.peg.4396"/>
<gene>
    <name evidence="2" type="ORF">M670_04529</name>
</gene>
<feature type="domain" description="Restriction endonuclease type II NotI" evidence="1">
    <location>
        <begin position="59"/>
        <end position="215"/>
    </location>
</feature>
<keyword evidence="2" id="KW-0378">Hydrolase</keyword>
<sequence>MTKVKELFGINTKSEGIDWEETIANQYCPYLNKGCIKTRKSQPEIAIGTCTMTYGKEGINPIIICPHRLLERRQIFTDCLHLLTTHVPGNELHIVSEVQIPGGNVDYFLVSAKEGKVKDFIGIELQTMDTTGTVWPERERFLERVGFDVDEVILESKSGYGMNWKMTAKTILVQLHHKIKTFEHLNKHLVLIVQDPLMDYMKENFSFSHVGDAKIGDPLHFHSYSLKERKKDQLVLNLETRLSTDTDGMAICLGLQAEAKVELIELIAKLEAKMSDDTLFTL</sequence>
<evidence type="ECO:0000259" key="1">
    <source>
        <dbReference type="Pfam" id="PF12183"/>
    </source>
</evidence>
<accession>A0A072NGB3</accession>
<dbReference type="Proteomes" id="UP000027936">
    <property type="component" value="Unassembled WGS sequence"/>
</dbReference>
<protein>
    <submittedName>
        <fullName evidence="2">Restriction endonuclease NotI</fullName>
    </submittedName>
</protein>
<comment type="caution">
    <text evidence="2">The sequence shown here is derived from an EMBL/GenBank/DDBJ whole genome shotgun (WGS) entry which is preliminary data.</text>
</comment>
<dbReference type="RefSeq" id="WP_035198513.1">
    <property type="nucleotide sequence ID" value="NZ_JJRY01000030.1"/>
</dbReference>
<organism evidence="2 3">
    <name type="scientific">Schinkia azotoformans MEV2011</name>
    <dbReference type="NCBI Taxonomy" id="1348973"/>
    <lineage>
        <taxon>Bacteria</taxon>
        <taxon>Bacillati</taxon>
        <taxon>Bacillota</taxon>
        <taxon>Bacilli</taxon>
        <taxon>Bacillales</taxon>
        <taxon>Bacillaceae</taxon>
        <taxon>Calidifontibacillus/Schinkia group</taxon>
        <taxon>Schinkia</taxon>
    </lineage>
</organism>
<evidence type="ECO:0000313" key="2">
    <source>
        <dbReference type="EMBL" id="KEF36292.1"/>
    </source>
</evidence>
<dbReference type="GO" id="GO:0004519">
    <property type="term" value="F:endonuclease activity"/>
    <property type="evidence" value="ECO:0007669"/>
    <property type="project" value="UniProtKB-KW"/>
</dbReference>
<keyword evidence="2" id="KW-0540">Nuclease</keyword>
<dbReference type="InterPro" id="IPR022009">
    <property type="entry name" value="Resctriction_endonuc_II_NotI"/>
</dbReference>
<reference evidence="2 3" key="1">
    <citation type="submission" date="2014-04" db="EMBL/GenBank/DDBJ databases">
        <title>Draft genome sequence of Bacillus azotoformans MEV2011, a (co-) denitrifying strain unable to grow in the presence of oxygen.</title>
        <authorList>
            <person name="Nielsen M."/>
            <person name="Schreiber L."/>
            <person name="Finster K."/>
            <person name="Schramm A."/>
        </authorList>
    </citation>
    <scope>NUCLEOTIDE SEQUENCE [LARGE SCALE GENOMIC DNA]</scope>
    <source>
        <strain evidence="2 3">MEV2011</strain>
    </source>
</reference>
<dbReference type="AlphaFoldDB" id="A0A072NGB3"/>
<dbReference type="REBASE" id="103154">
    <property type="entry name" value="Baz2011ORF4530P"/>
</dbReference>
<keyword evidence="2" id="KW-0255">Endonuclease</keyword>
<dbReference type="EMBL" id="JJRY01000030">
    <property type="protein sequence ID" value="KEF36292.1"/>
    <property type="molecule type" value="Genomic_DNA"/>
</dbReference>
<dbReference type="Pfam" id="PF12183">
    <property type="entry name" value="NotI"/>
    <property type="match status" value="1"/>
</dbReference>
<name>A0A072NGB3_SCHAZ</name>
<proteinExistence type="predicted"/>
<dbReference type="OrthoDB" id="581147at2"/>
<evidence type="ECO:0000313" key="3">
    <source>
        <dbReference type="Proteomes" id="UP000027936"/>
    </source>
</evidence>